<dbReference type="InterPro" id="IPR054416">
    <property type="entry name" value="GST_UstS-like_C"/>
</dbReference>
<dbReference type="InterPro" id="IPR036282">
    <property type="entry name" value="Glutathione-S-Trfase_C_sf"/>
</dbReference>
<dbReference type="Pfam" id="PF13409">
    <property type="entry name" value="GST_N_2"/>
    <property type="match status" value="1"/>
</dbReference>
<dbReference type="SUPFAM" id="SSF47616">
    <property type="entry name" value="GST C-terminal domain-like"/>
    <property type="match status" value="1"/>
</dbReference>
<reference evidence="3" key="1">
    <citation type="submission" date="2022-11" db="EMBL/GenBank/DDBJ databases">
        <title>Genome Sequence of Cubamyces cubensis.</title>
        <authorList>
            <person name="Buettner E."/>
        </authorList>
    </citation>
    <scope>NUCLEOTIDE SEQUENCE</scope>
    <source>
        <strain evidence="3">MPL-01</strain>
    </source>
</reference>
<evidence type="ECO:0000259" key="1">
    <source>
        <dbReference type="Pfam" id="PF13409"/>
    </source>
</evidence>
<dbReference type="Gene3D" id="1.20.1050.10">
    <property type="match status" value="1"/>
</dbReference>
<evidence type="ECO:0000313" key="3">
    <source>
        <dbReference type="EMBL" id="KAJ8473954.1"/>
    </source>
</evidence>
<name>A0AAD7XA35_9APHY</name>
<feature type="domain" description="Glutathione S-transferase UstS-like C-terminal" evidence="2">
    <location>
        <begin position="143"/>
        <end position="281"/>
    </location>
</feature>
<gene>
    <name evidence="3" type="ORF">ONZ51_g7538</name>
</gene>
<sequence>MASPITLYDIPGDVKGTAWSPNVWRIRCIYASTCYHDTLWKLTETTRRRARAQTRRYALNYKQLPYTTTWVEYPSIASTVQSIGAGPTSTWPSGEPMYTLPAIVDPNSSPPRTALAGSLPIALYLDRAYPDTPRLIPEGTAPLQAAFEAAFIKAVTPHMQMLIMPVGRERLHNASKEFYKKARESEWGGKMGEWAPTGSEARARDWEGLEKAMGVVKGWLEVDGQEGKFFMGDVPTFADMVVGARLMWMKTVLGEDSDEWKTVEKWHGGRWAQLLDDLQPYADVNV</sequence>
<dbReference type="Proteomes" id="UP001215151">
    <property type="component" value="Unassembled WGS sequence"/>
</dbReference>
<dbReference type="AlphaFoldDB" id="A0AAD7XA35"/>
<evidence type="ECO:0008006" key="5">
    <source>
        <dbReference type="Google" id="ProtNLM"/>
    </source>
</evidence>
<accession>A0AAD7XA35</accession>
<dbReference type="Gene3D" id="3.40.30.10">
    <property type="entry name" value="Glutaredoxin"/>
    <property type="match status" value="2"/>
</dbReference>
<evidence type="ECO:0000313" key="4">
    <source>
        <dbReference type="Proteomes" id="UP001215151"/>
    </source>
</evidence>
<protein>
    <recommendedName>
        <fullName evidence="5">GST N-terminal domain-containing protein</fullName>
    </recommendedName>
</protein>
<dbReference type="InterPro" id="IPR004045">
    <property type="entry name" value="Glutathione_S-Trfase_N"/>
</dbReference>
<dbReference type="InterPro" id="IPR036249">
    <property type="entry name" value="Thioredoxin-like_sf"/>
</dbReference>
<feature type="domain" description="GST N-terminal" evidence="1">
    <location>
        <begin position="54"/>
        <end position="127"/>
    </location>
</feature>
<dbReference type="Pfam" id="PF22041">
    <property type="entry name" value="GST_C_7"/>
    <property type="match status" value="1"/>
</dbReference>
<organism evidence="3 4">
    <name type="scientific">Trametes cubensis</name>
    <dbReference type="NCBI Taxonomy" id="1111947"/>
    <lineage>
        <taxon>Eukaryota</taxon>
        <taxon>Fungi</taxon>
        <taxon>Dikarya</taxon>
        <taxon>Basidiomycota</taxon>
        <taxon>Agaricomycotina</taxon>
        <taxon>Agaricomycetes</taxon>
        <taxon>Polyporales</taxon>
        <taxon>Polyporaceae</taxon>
        <taxon>Trametes</taxon>
    </lineage>
</organism>
<comment type="caution">
    <text evidence="3">The sequence shown here is derived from an EMBL/GenBank/DDBJ whole genome shotgun (WGS) entry which is preliminary data.</text>
</comment>
<keyword evidence="4" id="KW-1185">Reference proteome</keyword>
<dbReference type="SUPFAM" id="SSF52833">
    <property type="entry name" value="Thioredoxin-like"/>
    <property type="match status" value="1"/>
</dbReference>
<dbReference type="EMBL" id="JAPEVG010000204">
    <property type="protein sequence ID" value="KAJ8473954.1"/>
    <property type="molecule type" value="Genomic_DNA"/>
</dbReference>
<evidence type="ECO:0000259" key="2">
    <source>
        <dbReference type="Pfam" id="PF22041"/>
    </source>
</evidence>
<proteinExistence type="predicted"/>